<evidence type="ECO:0000259" key="1">
    <source>
        <dbReference type="Pfam" id="PF13452"/>
    </source>
</evidence>
<comment type="caution">
    <text evidence="2">The sequence shown here is derived from an EMBL/GenBank/DDBJ whole genome shotgun (WGS) entry which is preliminary data.</text>
</comment>
<dbReference type="RefSeq" id="WP_306998201.1">
    <property type="nucleotide sequence ID" value="NZ_JAUSUT010000001.1"/>
</dbReference>
<accession>A0ABU0F5C1</accession>
<organism evidence="2 3">
    <name type="scientific">Amycolatopsis thermophila</name>
    <dbReference type="NCBI Taxonomy" id="206084"/>
    <lineage>
        <taxon>Bacteria</taxon>
        <taxon>Bacillati</taxon>
        <taxon>Actinomycetota</taxon>
        <taxon>Actinomycetes</taxon>
        <taxon>Pseudonocardiales</taxon>
        <taxon>Pseudonocardiaceae</taxon>
        <taxon>Amycolatopsis</taxon>
    </lineage>
</organism>
<dbReference type="InterPro" id="IPR029069">
    <property type="entry name" value="HotDog_dom_sf"/>
</dbReference>
<feature type="domain" description="FAS1-like dehydratase" evidence="1">
    <location>
        <begin position="46"/>
        <end position="166"/>
    </location>
</feature>
<reference evidence="2 3" key="1">
    <citation type="submission" date="2023-07" db="EMBL/GenBank/DDBJ databases">
        <title>Sequencing the genomes of 1000 actinobacteria strains.</title>
        <authorList>
            <person name="Klenk H.-P."/>
        </authorList>
    </citation>
    <scope>NUCLEOTIDE SEQUENCE [LARGE SCALE GENOMIC DNA]</scope>
    <source>
        <strain evidence="2 3">DSM 45805</strain>
    </source>
</reference>
<gene>
    <name evidence="2" type="ORF">FB470_006745</name>
</gene>
<dbReference type="InterPro" id="IPR039569">
    <property type="entry name" value="FAS1-like_DH_region"/>
</dbReference>
<dbReference type="Pfam" id="PF13452">
    <property type="entry name" value="FAS1_DH_region"/>
    <property type="match status" value="1"/>
</dbReference>
<dbReference type="CDD" id="cd03441">
    <property type="entry name" value="R_hydratase_like"/>
    <property type="match status" value="1"/>
</dbReference>
<sequence>MSTSPATEASQQPDRIREEDITRAKDLVGFYYATTQREHFATATPDVLRNFARGYGDDNPLYTDAEYGAGTRWGAQIAAPMTGVAVNEALRADPLPADRRRPSFRGIHVFVSGSSWEWFRPVFPGDRLHTFQGFENVEVKASEFAGRSVIITRRHVRMNQRGEVVSIARVIAIHTDREKAKKTGKYDEIKPATYTPEDIAEIDEIYAAEGPRGDKPRYWEDVHVGDSLGKMVKGPLTGTDLILFHAGGYGFTPYAPSAARLGYQNRKRIPAFYVNNAQGVPDVVQRVHWDTEWAQSIGVPMAYDYGVLRDCWLSHYLTDWMGDDAWLLRQSSQMRKFNYIGDTHIFTGEIVGKRQDGPRRVVDVELRGTSQRGEVTCPATATIALPSRDAGPVPLPQVPEDIARTATEIYTRHNQLGRAH</sequence>
<dbReference type="EMBL" id="JAUSUT010000001">
    <property type="protein sequence ID" value="MDQ0382751.1"/>
    <property type="molecule type" value="Genomic_DNA"/>
</dbReference>
<dbReference type="PANTHER" id="PTHR43664">
    <property type="entry name" value="MONOAMINE OXIDASE-RELATED"/>
    <property type="match status" value="1"/>
</dbReference>
<name>A0ABU0F5C1_9PSEU</name>
<dbReference type="SUPFAM" id="SSF54637">
    <property type="entry name" value="Thioesterase/thiol ester dehydrase-isomerase"/>
    <property type="match status" value="2"/>
</dbReference>
<evidence type="ECO:0000313" key="2">
    <source>
        <dbReference type="EMBL" id="MDQ0382751.1"/>
    </source>
</evidence>
<dbReference type="InterPro" id="IPR052342">
    <property type="entry name" value="MCH/BMMD"/>
</dbReference>
<dbReference type="Proteomes" id="UP001229651">
    <property type="component" value="Unassembled WGS sequence"/>
</dbReference>
<keyword evidence="3" id="KW-1185">Reference proteome</keyword>
<dbReference type="PANTHER" id="PTHR43664:SF1">
    <property type="entry name" value="BETA-METHYLMALYL-COA DEHYDRATASE"/>
    <property type="match status" value="1"/>
</dbReference>
<evidence type="ECO:0000313" key="3">
    <source>
        <dbReference type="Proteomes" id="UP001229651"/>
    </source>
</evidence>
<proteinExistence type="predicted"/>
<protein>
    <submittedName>
        <fullName evidence="2">Acyl dehydratase</fullName>
    </submittedName>
</protein>
<dbReference type="Gene3D" id="3.10.129.10">
    <property type="entry name" value="Hotdog Thioesterase"/>
    <property type="match status" value="2"/>
</dbReference>